<evidence type="ECO:0000313" key="2">
    <source>
        <dbReference type="Proteomes" id="UP000314985"/>
    </source>
</evidence>
<dbReference type="PANTHER" id="PTHR15364:SF0">
    <property type="entry name" value="2'-DEOXYNUCLEOSIDE 5'-PHOSPHATE N-HYDROLASE 1"/>
    <property type="match status" value="1"/>
</dbReference>
<dbReference type="AlphaFoldDB" id="A0A4X1V991"/>
<sequence>RALGSWGGGDRRGGAAEPAGRRALCFCGSIRGGRENQTLYTWRRLGADVRGEEAAADDRAIHERDLAWLQQADVVVAEVTQPSLGVSYELDRAVALEEPVLGSHLHLPRPFPVLSAMIQGADDDSRFQVWDYHQAEAEAMLDQYFEADPPEQVTSPSPDPPA</sequence>
<dbReference type="Proteomes" id="UP000314985">
    <property type="component" value="Chromosome 7"/>
</dbReference>
<dbReference type="PANTHER" id="PTHR15364">
    <property type="entry name" value="2'-DEOXYNUCLEOSIDE 5'-PHOSPHATE N-HYDROLASE 1"/>
    <property type="match status" value="1"/>
</dbReference>
<dbReference type="Ensembl" id="ENSSSCT00070044908.1">
    <property type="protein sequence ID" value="ENSSSCP00070037831.1"/>
    <property type="gene ID" value="ENSSSCG00070022606.1"/>
</dbReference>
<reference evidence="1 2" key="1">
    <citation type="submission" date="2017-08" db="EMBL/GenBank/DDBJ databases">
        <title>USMARCv1.0.</title>
        <authorList>
            <person name="Hannum G.I."/>
            <person name="Koren S."/>
            <person name="Schroeder S.G."/>
            <person name="Chin S.C."/>
            <person name="Nonneman D.J."/>
            <person name="Becker S.A."/>
            <person name="Rosen B.D."/>
            <person name="Bickhart D.M."/>
            <person name="Putnam N.H."/>
            <person name="Green R.E."/>
            <person name="Tuggle C.K."/>
            <person name="Liu H."/>
            <person name="Rohrer G.A."/>
            <person name="Warr A."/>
            <person name="Hall R."/>
            <person name="Kim K."/>
            <person name="Hume D.A."/>
            <person name="Talbot R."/>
            <person name="Chow W."/>
            <person name="Howe K."/>
            <person name="Schwartz A.S."/>
            <person name="Watson M."/>
            <person name="Archibald A.L."/>
            <person name="Phillippy A.M."/>
            <person name="Smith T.P.L."/>
        </authorList>
    </citation>
    <scope>NUCLEOTIDE SEQUENCE [LARGE SCALE GENOMIC DNA]</scope>
</reference>
<accession>A0A4X1V991</accession>
<dbReference type="InterPro" id="IPR007710">
    <property type="entry name" value="Nucleoside_deoxyribTrfase"/>
</dbReference>
<dbReference type="Pfam" id="PF05014">
    <property type="entry name" value="Nuc_deoxyrib_tr"/>
    <property type="match status" value="1"/>
</dbReference>
<organism evidence="1 2">
    <name type="scientific">Sus scrofa</name>
    <name type="common">Pig</name>
    <dbReference type="NCBI Taxonomy" id="9823"/>
    <lineage>
        <taxon>Eukaryota</taxon>
        <taxon>Metazoa</taxon>
        <taxon>Chordata</taxon>
        <taxon>Craniata</taxon>
        <taxon>Vertebrata</taxon>
        <taxon>Euteleostomi</taxon>
        <taxon>Mammalia</taxon>
        <taxon>Eutheria</taxon>
        <taxon>Laurasiatheria</taxon>
        <taxon>Artiodactyla</taxon>
        <taxon>Suina</taxon>
        <taxon>Suidae</taxon>
        <taxon>Sus</taxon>
    </lineage>
</organism>
<protein>
    <recommendedName>
        <fullName evidence="3">2'-deoxynucleoside 5'-phosphate N-hydrolase 1</fullName>
    </recommendedName>
</protein>
<evidence type="ECO:0008006" key="3">
    <source>
        <dbReference type="Google" id="ProtNLM"/>
    </source>
</evidence>
<name>A0A4X1V991_PIG</name>
<evidence type="ECO:0000313" key="1">
    <source>
        <dbReference type="Ensembl" id="ENSSSCP00070037831.1"/>
    </source>
</evidence>
<proteinExistence type="predicted"/>
<dbReference type="Gene3D" id="3.40.50.450">
    <property type="match status" value="1"/>
</dbReference>
<reference evidence="1" key="2">
    <citation type="submission" date="2025-08" db="UniProtKB">
        <authorList>
            <consortium name="Ensembl"/>
        </authorList>
    </citation>
    <scope>IDENTIFICATION</scope>
</reference>
<dbReference type="SUPFAM" id="SSF52309">
    <property type="entry name" value="N-(deoxy)ribosyltransferase-like"/>
    <property type="match status" value="1"/>
</dbReference>
<dbReference type="InterPro" id="IPR051239">
    <property type="entry name" value="2'-dNMP_N-hydrolase"/>
</dbReference>